<dbReference type="OrthoDB" id="951410at2"/>
<feature type="signal peptide" evidence="1">
    <location>
        <begin position="1"/>
        <end position="22"/>
    </location>
</feature>
<dbReference type="PANTHER" id="PTHR34406">
    <property type="entry name" value="PROTEIN YCEI"/>
    <property type="match status" value="1"/>
</dbReference>
<dbReference type="PROSITE" id="PS51257">
    <property type="entry name" value="PROKAR_LIPOPROTEIN"/>
    <property type="match status" value="1"/>
</dbReference>
<evidence type="ECO:0000313" key="4">
    <source>
        <dbReference type="Proteomes" id="UP000308713"/>
    </source>
</evidence>
<feature type="chain" id="PRO_5023117923" evidence="1">
    <location>
        <begin position="23"/>
        <end position="219"/>
    </location>
</feature>
<dbReference type="RefSeq" id="WP_139698164.1">
    <property type="nucleotide sequence ID" value="NZ_CP074074.1"/>
</dbReference>
<dbReference type="EMBL" id="VDCS01000012">
    <property type="protein sequence ID" value="TNJ42871.1"/>
    <property type="molecule type" value="Genomic_DNA"/>
</dbReference>
<gene>
    <name evidence="3" type="ORF">FGF67_12850</name>
</gene>
<dbReference type="Proteomes" id="UP000308713">
    <property type="component" value="Unassembled WGS sequence"/>
</dbReference>
<evidence type="ECO:0000313" key="3">
    <source>
        <dbReference type="EMBL" id="TNJ42871.1"/>
    </source>
</evidence>
<dbReference type="PANTHER" id="PTHR34406:SF1">
    <property type="entry name" value="PROTEIN YCEI"/>
    <property type="match status" value="1"/>
</dbReference>
<sequence length="219" mass="23877">MKKAFNIIVCALLLVSTLTACKNTSKEQNTSEDTTISPSKTTLNSGNYTANTASSKINWKASKPTGTHFGTVSLKNGSLTVTDGIISAGSFEIDMTSIDIQDMPKEDKNHAKLLNHLKSDDFFSVDTYSTATFNVLNTVEKDGATVISGNLTIKNIANTIEFPVTITQDNSTLTLSSATFTIDRTKWDIKYKSKSIFGDLGDKFINDEIELNIIIALEK</sequence>
<dbReference type="SUPFAM" id="SSF101874">
    <property type="entry name" value="YceI-like"/>
    <property type="match status" value="1"/>
</dbReference>
<dbReference type="InterPro" id="IPR036761">
    <property type="entry name" value="TTHA0802/YceI-like_sf"/>
</dbReference>
<protein>
    <submittedName>
        <fullName evidence="3">YceI family protein</fullName>
    </submittedName>
</protein>
<dbReference type="Gene3D" id="2.40.128.110">
    <property type="entry name" value="Lipid/polyisoprenoid-binding, YceI-like"/>
    <property type="match status" value="1"/>
</dbReference>
<accession>A0A5C4SGZ9</accession>
<dbReference type="Pfam" id="PF04264">
    <property type="entry name" value="YceI"/>
    <property type="match status" value="1"/>
</dbReference>
<keyword evidence="1" id="KW-0732">Signal</keyword>
<proteinExistence type="predicted"/>
<name>A0A5C4SGZ9_9FLAO</name>
<evidence type="ECO:0000256" key="1">
    <source>
        <dbReference type="SAM" id="SignalP"/>
    </source>
</evidence>
<dbReference type="SMART" id="SM00867">
    <property type="entry name" value="YceI"/>
    <property type="match status" value="1"/>
</dbReference>
<feature type="domain" description="Lipid/polyisoprenoid-binding YceI-like" evidence="2">
    <location>
        <begin position="47"/>
        <end position="218"/>
    </location>
</feature>
<organism evidence="3 4">
    <name type="scientific">Allotamlana fucoidanivorans</name>
    <dbReference type="NCBI Taxonomy" id="2583814"/>
    <lineage>
        <taxon>Bacteria</taxon>
        <taxon>Pseudomonadati</taxon>
        <taxon>Bacteroidota</taxon>
        <taxon>Flavobacteriia</taxon>
        <taxon>Flavobacteriales</taxon>
        <taxon>Flavobacteriaceae</taxon>
        <taxon>Allotamlana</taxon>
    </lineage>
</organism>
<dbReference type="InterPro" id="IPR007372">
    <property type="entry name" value="Lipid/polyisoprenoid-bd_YceI"/>
</dbReference>
<evidence type="ECO:0000259" key="2">
    <source>
        <dbReference type="SMART" id="SM00867"/>
    </source>
</evidence>
<comment type="caution">
    <text evidence="3">The sequence shown here is derived from an EMBL/GenBank/DDBJ whole genome shotgun (WGS) entry which is preliminary data.</text>
</comment>
<dbReference type="AlphaFoldDB" id="A0A5C4SGZ9"/>
<keyword evidence="4" id="KW-1185">Reference proteome</keyword>
<reference evidence="3 4" key="1">
    <citation type="submission" date="2019-05" db="EMBL/GenBank/DDBJ databases">
        <title>Tamlana fucoidanivorans sp. nov., isolated from the surface of algae collected from Fujian province in China.</title>
        <authorList>
            <person name="Li J."/>
        </authorList>
    </citation>
    <scope>NUCLEOTIDE SEQUENCE [LARGE SCALE GENOMIC DNA]</scope>
    <source>
        <strain evidence="3 4">CW2-9</strain>
    </source>
</reference>